<name>A0A8J3YBC0_9ACTN</name>
<evidence type="ECO:0000313" key="12">
    <source>
        <dbReference type="Proteomes" id="UP000652013"/>
    </source>
</evidence>
<dbReference type="SMART" id="SM01400">
    <property type="entry name" value="Pribosyltran_N"/>
    <property type="match status" value="1"/>
</dbReference>
<dbReference type="NCBIfam" id="NF002320">
    <property type="entry name" value="PRK01259.1"/>
    <property type="match status" value="1"/>
</dbReference>
<keyword evidence="6" id="KW-0418">Kinase</keyword>
<dbReference type="NCBIfam" id="TIGR01251">
    <property type="entry name" value="ribP_PPkin"/>
    <property type="match status" value="1"/>
</dbReference>
<keyword evidence="2" id="KW-0808">Transferase</keyword>
<evidence type="ECO:0000256" key="2">
    <source>
        <dbReference type="ARBA" id="ARBA00022679"/>
    </source>
</evidence>
<evidence type="ECO:0000256" key="9">
    <source>
        <dbReference type="ARBA" id="ARBA00049535"/>
    </source>
</evidence>
<comment type="caution">
    <text evidence="11">The sequence shown here is derived from an EMBL/GenBank/DDBJ whole genome shotgun (WGS) entry which is preliminary data.</text>
</comment>
<dbReference type="Proteomes" id="UP000652013">
    <property type="component" value="Unassembled WGS sequence"/>
</dbReference>
<reference evidence="11" key="1">
    <citation type="submission" date="2021-01" db="EMBL/GenBank/DDBJ databases">
        <title>Whole genome shotgun sequence of Spirilliplanes yamanashiensis NBRC 15828.</title>
        <authorList>
            <person name="Komaki H."/>
            <person name="Tamura T."/>
        </authorList>
    </citation>
    <scope>NUCLEOTIDE SEQUENCE</scope>
    <source>
        <strain evidence="11">NBRC 15828</strain>
    </source>
</reference>
<dbReference type="AlphaFoldDB" id="A0A8J3YBC0"/>
<keyword evidence="12" id="KW-1185">Reference proteome</keyword>
<dbReference type="PANTHER" id="PTHR10210:SF32">
    <property type="entry name" value="RIBOSE-PHOSPHATE PYROPHOSPHOKINASE 2"/>
    <property type="match status" value="1"/>
</dbReference>
<dbReference type="FunFam" id="3.40.50.2020:FF:000007">
    <property type="entry name" value="Ribose-phosphate pyrophosphokinase"/>
    <property type="match status" value="1"/>
</dbReference>
<dbReference type="GO" id="GO:0016301">
    <property type="term" value="F:kinase activity"/>
    <property type="evidence" value="ECO:0007669"/>
    <property type="project" value="UniProtKB-KW"/>
</dbReference>
<evidence type="ECO:0000256" key="4">
    <source>
        <dbReference type="ARBA" id="ARBA00022727"/>
    </source>
</evidence>
<keyword evidence="7" id="KW-0067">ATP-binding</keyword>
<organism evidence="11 12">
    <name type="scientific">Spirilliplanes yamanashiensis</name>
    <dbReference type="NCBI Taxonomy" id="42233"/>
    <lineage>
        <taxon>Bacteria</taxon>
        <taxon>Bacillati</taxon>
        <taxon>Actinomycetota</taxon>
        <taxon>Actinomycetes</taxon>
        <taxon>Micromonosporales</taxon>
        <taxon>Micromonosporaceae</taxon>
        <taxon>Spirilliplanes</taxon>
    </lineage>
</organism>
<keyword evidence="8" id="KW-0460">Magnesium</keyword>
<dbReference type="RefSeq" id="WP_203939968.1">
    <property type="nucleotide sequence ID" value="NZ_BAAAGJ010000005.1"/>
</dbReference>
<dbReference type="GO" id="GO:0006164">
    <property type="term" value="P:purine nucleotide biosynthetic process"/>
    <property type="evidence" value="ECO:0007669"/>
    <property type="project" value="TreeGrafter"/>
</dbReference>
<dbReference type="GO" id="GO:0005524">
    <property type="term" value="F:ATP binding"/>
    <property type="evidence" value="ECO:0007669"/>
    <property type="project" value="UniProtKB-KW"/>
</dbReference>
<dbReference type="InterPro" id="IPR000836">
    <property type="entry name" value="PRTase_dom"/>
</dbReference>
<dbReference type="InterPro" id="IPR029057">
    <property type="entry name" value="PRTase-like"/>
</dbReference>
<keyword evidence="3" id="KW-0479">Metal-binding</keyword>
<dbReference type="Pfam" id="PF14572">
    <property type="entry name" value="Pribosyl_synth"/>
    <property type="match status" value="1"/>
</dbReference>
<feature type="domain" description="Ribose-phosphate pyrophosphokinase N-terminal" evidence="10">
    <location>
        <begin position="4"/>
        <end position="120"/>
    </location>
</feature>
<dbReference type="CDD" id="cd06223">
    <property type="entry name" value="PRTases_typeI"/>
    <property type="match status" value="1"/>
</dbReference>
<protein>
    <recommendedName>
        <fullName evidence="1">ribose-phosphate diphosphokinase</fullName>
        <ecNumber evidence="1">2.7.6.1</ecNumber>
    </recommendedName>
</protein>
<gene>
    <name evidence="11" type="ORF">Sya03_40990</name>
</gene>
<dbReference type="InterPro" id="IPR029099">
    <property type="entry name" value="Pribosyltran_N"/>
</dbReference>
<accession>A0A8J3YBC0</accession>
<dbReference type="Pfam" id="PF13793">
    <property type="entry name" value="Pribosyltran_N"/>
    <property type="match status" value="1"/>
</dbReference>
<dbReference type="EC" id="2.7.6.1" evidence="1"/>
<dbReference type="Gene3D" id="3.40.50.2020">
    <property type="match status" value="2"/>
</dbReference>
<dbReference type="GO" id="GO:0006015">
    <property type="term" value="P:5-phosphoribose 1-diphosphate biosynthetic process"/>
    <property type="evidence" value="ECO:0007669"/>
    <property type="project" value="TreeGrafter"/>
</dbReference>
<keyword evidence="4" id="KW-0545">Nucleotide biosynthesis</keyword>
<proteinExistence type="predicted"/>
<keyword evidence="5" id="KW-0547">Nucleotide-binding</keyword>
<comment type="catalytic activity">
    <reaction evidence="9">
        <text>D-ribose 5-phosphate + ATP = 5-phospho-alpha-D-ribose 1-diphosphate + AMP + H(+)</text>
        <dbReference type="Rhea" id="RHEA:15609"/>
        <dbReference type="ChEBI" id="CHEBI:15378"/>
        <dbReference type="ChEBI" id="CHEBI:30616"/>
        <dbReference type="ChEBI" id="CHEBI:58017"/>
        <dbReference type="ChEBI" id="CHEBI:78346"/>
        <dbReference type="ChEBI" id="CHEBI:456215"/>
        <dbReference type="EC" id="2.7.6.1"/>
    </reaction>
</comment>
<dbReference type="PANTHER" id="PTHR10210">
    <property type="entry name" value="RIBOSE-PHOSPHATE DIPHOSPHOKINASE FAMILY MEMBER"/>
    <property type="match status" value="1"/>
</dbReference>
<dbReference type="GO" id="GO:0005737">
    <property type="term" value="C:cytoplasm"/>
    <property type="evidence" value="ECO:0007669"/>
    <property type="project" value="TreeGrafter"/>
</dbReference>
<dbReference type="GO" id="GO:0002189">
    <property type="term" value="C:ribose phosphate diphosphokinase complex"/>
    <property type="evidence" value="ECO:0007669"/>
    <property type="project" value="TreeGrafter"/>
</dbReference>
<evidence type="ECO:0000256" key="6">
    <source>
        <dbReference type="ARBA" id="ARBA00022777"/>
    </source>
</evidence>
<evidence type="ECO:0000256" key="3">
    <source>
        <dbReference type="ARBA" id="ARBA00022723"/>
    </source>
</evidence>
<evidence type="ECO:0000256" key="5">
    <source>
        <dbReference type="ARBA" id="ARBA00022741"/>
    </source>
</evidence>
<evidence type="ECO:0000259" key="10">
    <source>
        <dbReference type="Pfam" id="PF13793"/>
    </source>
</evidence>
<dbReference type="GO" id="GO:0000287">
    <property type="term" value="F:magnesium ion binding"/>
    <property type="evidence" value="ECO:0007669"/>
    <property type="project" value="InterPro"/>
</dbReference>
<dbReference type="InterPro" id="IPR005946">
    <property type="entry name" value="Rib-P_diPkinase"/>
</dbReference>
<dbReference type="GO" id="GO:0004749">
    <property type="term" value="F:ribose phosphate diphosphokinase activity"/>
    <property type="evidence" value="ECO:0007669"/>
    <property type="project" value="UniProtKB-EC"/>
</dbReference>
<sequence>MRDIAIFAGSAHPQLAADICEHLSVPLHPVRVQRFANDCLEVQLQANCRERDVYLVQPLVPPVQENLVELLLMLDAARGASAARTTVVMPHFAYARSDKKDAPRISIGARLVADLLATSGADRVLAVTLHSPQVHGFFSVPVDHLNALQVLAGHFRAVADLSNAVVVSPDLGNAKEAAALARLLGVEVAAGAKQRFSDDKVVINSVIGDVAGRDAIVLDDEIAKGSTVFELIDRLRERGVASIRVACTHGLFAGDATRRLQEQPDVLEVVTTNTVPIGADKFVPKLTVLSIAPALAETIRRIHNGESVSRLFHDH</sequence>
<evidence type="ECO:0000256" key="1">
    <source>
        <dbReference type="ARBA" id="ARBA00013247"/>
    </source>
</evidence>
<dbReference type="SUPFAM" id="SSF53271">
    <property type="entry name" value="PRTase-like"/>
    <property type="match status" value="1"/>
</dbReference>
<evidence type="ECO:0000313" key="11">
    <source>
        <dbReference type="EMBL" id="GIJ04747.1"/>
    </source>
</evidence>
<evidence type="ECO:0000256" key="7">
    <source>
        <dbReference type="ARBA" id="ARBA00022840"/>
    </source>
</evidence>
<evidence type="ECO:0000256" key="8">
    <source>
        <dbReference type="ARBA" id="ARBA00022842"/>
    </source>
</evidence>
<dbReference type="EMBL" id="BOOY01000029">
    <property type="protein sequence ID" value="GIJ04747.1"/>
    <property type="molecule type" value="Genomic_DNA"/>
</dbReference>